<protein>
    <submittedName>
        <fullName evidence="2">Molybdopterin converting factor small subunit</fullName>
    </submittedName>
</protein>
<accession>A0A2A9HBD3</accession>
<comment type="caution">
    <text evidence="2">The sequence shown here is derived from an EMBL/GenBank/DDBJ whole genome shotgun (WGS) entry which is preliminary data.</text>
</comment>
<dbReference type="Pfam" id="PF02597">
    <property type="entry name" value="ThiS"/>
    <property type="match status" value="1"/>
</dbReference>
<organism evidence="2 3">
    <name type="scientific">Tepidiforma thermophila (strain KCTC 52669 / CGMCC 1.13589 / G233)</name>
    <dbReference type="NCBI Taxonomy" id="2761530"/>
    <lineage>
        <taxon>Bacteria</taxon>
        <taxon>Bacillati</taxon>
        <taxon>Chloroflexota</taxon>
        <taxon>Tepidiformia</taxon>
        <taxon>Tepidiformales</taxon>
        <taxon>Tepidiformaceae</taxon>
        <taxon>Tepidiforma</taxon>
    </lineage>
</organism>
<evidence type="ECO:0000313" key="2">
    <source>
        <dbReference type="EMBL" id="PFG73264.1"/>
    </source>
</evidence>
<feature type="domain" description="TGS" evidence="1">
    <location>
        <begin position="1"/>
        <end position="74"/>
    </location>
</feature>
<gene>
    <name evidence="2" type="ORF">A9A59_0459</name>
</gene>
<dbReference type="Gene3D" id="3.10.20.30">
    <property type="match status" value="1"/>
</dbReference>
<sequence>MSIRVKWFPTLVKRTHSKQPETTVEWREGLTPLAIFTGEGFSEVDAEAVMVVVNDQQASMATPLTDGDRVEFLVSIQGG</sequence>
<dbReference type="InterPro" id="IPR016155">
    <property type="entry name" value="Mopterin_synth/thiamin_S_b"/>
</dbReference>
<dbReference type="AlphaFoldDB" id="A0A2A9HBD3"/>
<dbReference type="InterPro" id="IPR012675">
    <property type="entry name" value="Beta-grasp_dom_sf"/>
</dbReference>
<dbReference type="RefSeq" id="WP_098502732.1">
    <property type="nucleotide sequence ID" value="NZ_PDJQ01000001.1"/>
</dbReference>
<name>A0A2A9HBD3_TEPT2</name>
<evidence type="ECO:0000313" key="3">
    <source>
        <dbReference type="Proteomes" id="UP000223071"/>
    </source>
</evidence>
<dbReference type="PROSITE" id="PS51880">
    <property type="entry name" value="TGS"/>
    <property type="match status" value="1"/>
</dbReference>
<reference evidence="2 3" key="1">
    <citation type="submission" date="2017-09" db="EMBL/GenBank/DDBJ databases">
        <title>Sequencing the genomes of two abundant thermophiles in Great Basin hot springs: Thermocrinis jamiesonii and novel Chloroflexi Thermoflexus hugenholtzii.</title>
        <authorList>
            <person name="Hedlund B."/>
        </authorList>
    </citation>
    <scope>NUCLEOTIDE SEQUENCE [LARGE SCALE GENOMIC DNA]</scope>
    <source>
        <strain evidence="2 3">G233</strain>
    </source>
</reference>
<dbReference type="InterPro" id="IPR003749">
    <property type="entry name" value="ThiS/MoaD-like"/>
</dbReference>
<dbReference type="Proteomes" id="UP000223071">
    <property type="component" value="Unassembled WGS sequence"/>
</dbReference>
<evidence type="ECO:0000259" key="1">
    <source>
        <dbReference type="PROSITE" id="PS51880"/>
    </source>
</evidence>
<dbReference type="SUPFAM" id="SSF54285">
    <property type="entry name" value="MoaD/ThiS"/>
    <property type="match status" value="1"/>
</dbReference>
<proteinExistence type="predicted"/>
<dbReference type="InterPro" id="IPR004095">
    <property type="entry name" value="TGS"/>
</dbReference>
<keyword evidence="3" id="KW-1185">Reference proteome</keyword>
<dbReference type="EMBL" id="PDJQ01000001">
    <property type="protein sequence ID" value="PFG73264.1"/>
    <property type="molecule type" value="Genomic_DNA"/>
</dbReference>